<protein>
    <recommendedName>
        <fullName evidence="8">Ribonuclease VapC</fullName>
        <shortName evidence="8">RNase VapC</shortName>
        <ecNumber evidence="8">3.1.-.-</ecNumber>
    </recommendedName>
    <alternativeName>
        <fullName evidence="8">Toxin VapC</fullName>
    </alternativeName>
</protein>
<feature type="domain" description="PIN" evidence="9">
    <location>
        <begin position="4"/>
        <end position="125"/>
    </location>
</feature>
<dbReference type="Gene3D" id="3.40.50.1010">
    <property type="entry name" value="5'-nuclease"/>
    <property type="match status" value="1"/>
</dbReference>
<comment type="cofactor">
    <cofactor evidence="1 8">
        <name>Mg(2+)</name>
        <dbReference type="ChEBI" id="CHEBI:18420"/>
    </cofactor>
</comment>
<keyword evidence="6 8" id="KW-0460">Magnesium</keyword>
<keyword evidence="11" id="KW-1185">Reference proteome</keyword>
<comment type="function">
    <text evidence="8">Toxic component of a toxin-antitoxin (TA) system. An RNase.</text>
</comment>
<dbReference type="NCBIfam" id="NF010285">
    <property type="entry name" value="PRK13725.1"/>
    <property type="match status" value="1"/>
</dbReference>
<dbReference type="GO" id="GO:0090729">
    <property type="term" value="F:toxin activity"/>
    <property type="evidence" value="ECO:0007669"/>
    <property type="project" value="UniProtKB-KW"/>
</dbReference>
<evidence type="ECO:0000256" key="8">
    <source>
        <dbReference type="HAMAP-Rule" id="MF_00265"/>
    </source>
</evidence>
<accession>A0A432Y3L0</accession>
<keyword evidence="5 8" id="KW-0378">Hydrolase</keyword>
<dbReference type="GO" id="GO:0000287">
    <property type="term" value="F:magnesium ion binding"/>
    <property type="evidence" value="ECO:0007669"/>
    <property type="project" value="UniProtKB-UniRule"/>
</dbReference>
<dbReference type="PANTHER" id="PTHR33653">
    <property type="entry name" value="RIBONUCLEASE VAPC2"/>
    <property type="match status" value="1"/>
</dbReference>
<dbReference type="Proteomes" id="UP000287649">
    <property type="component" value="Unassembled WGS sequence"/>
</dbReference>
<dbReference type="HAMAP" id="MF_00265">
    <property type="entry name" value="VapC_Nob1"/>
    <property type="match status" value="1"/>
</dbReference>
<keyword evidence="8" id="KW-0800">Toxin</keyword>
<feature type="binding site" evidence="8">
    <location>
        <position position="98"/>
    </location>
    <ligand>
        <name>Mg(2+)</name>
        <dbReference type="ChEBI" id="CHEBI:18420"/>
    </ligand>
</feature>
<evidence type="ECO:0000256" key="4">
    <source>
        <dbReference type="ARBA" id="ARBA00022723"/>
    </source>
</evidence>
<sequence length="148" mass="16756">MLHYLLDTNFCIYLMKNRPAFLLPIFEQHSRQIAVSSITVMELYYGVERSMQRVANGEKLASFLARVQTLDFDVQAAAQTAIIRSILAQQGTPIGPYDQMIAGHARAQNLTVVTNNRREFDRVDGLLVENWLEQPPTATINEASPAYR</sequence>
<keyword evidence="4 8" id="KW-0479">Metal-binding</keyword>
<dbReference type="AlphaFoldDB" id="A0A432Y3L0"/>
<evidence type="ECO:0000256" key="6">
    <source>
        <dbReference type="ARBA" id="ARBA00022842"/>
    </source>
</evidence>
<evidence type="ECO:0000256" key="1">
    <source>
        <dbReference type="ARBA" id="ARBA00001946"/>
    </source>
</evidence>
<dbReference type="InterPro" id="IPR002716">
    <property type="entry name" value="PIN_dom"/>
</dbReference>
<feature type="binding site" evidence="8">
    <location>
        <position position="7"/>
    </location>
    <ligand>
        <name>Mg(2+)</name>
        <dbReference type="ChEBI" id="CHEBI:18420"/>
    </ligand>
</feature>
<dbReference type="PANTHER" id="PTHR33653:SF1">
    <property type="entry name" value="RIBONUCLEASE VAPC2"/>
    <property type="match status" value="1"/>
</dbReference>
<dbReference type="InterPro" id="IPR022907">
    <property type="entry name" value="VapC_family"/>
</dbReference>
<name>A0A432Y3L0_9GAMM</name>
<dbReference type="CDD" id="cd18745">
    <property type="entry name" value="PIN_VapC4-5_FitB-like"/>
    <property type="match status" value="1"/>
</dbReference>
<dbReference type="EC" id="3.1.-.-" evidence="8"/>
<dbReference type="GO" id="GO:0016787">
    <property type="term" value="F:hydrolase activity"/>
    <property type="evidence" value="ECO:0007669"/>
    <property type="project" value="UniProtKB-KW"/>
</dbReference>
<dbReference type="OrthoDB" id="9796690at2"/>
<proteinExistence type="inferred from homology"/>
<evidence type="ECO:0000256" key="5">
    <source>
        <dbReference type="ARBA" id="ARBA00022801"/>
    </source>
</evidence>
<organism evidence="10 11">
    <name type="scientific">Pseudidiomarina homiensis</name>
    <dbReference type="NCBI Taxonomy" id="364198"/>
    <lineage>
        <taxon>Bacteria</taxon>
        <taxon>Pseudomonadati</taxon>
        <taxon>Pseudomonadota</taxon>
        <taxon>Gammaproteobacteria</taxon>
        <taxon>Alteromonadales</taxon>
        <taxon>Idiomarinaceae</taxon>
        <taxon>Pseudidiomarina</taxon>
    </lineage>
</organism>
<evidence type="ECO:0000256" key="2">
    <source>
        <dbReference type="ARBA" id="ARBA00022649"/>
    </source>
</evidence>
<evidence type="ECO:0000259" key="9">
    <source>
        <dbReference type="Pfam" id="PF01850"/>
    </source>
</evidence>
<evidence type="ECO:0000313" key="10">
    <source>
        <dbReference type="EMBL" id="RUO55543.1"/>
    </source>
</evidence>
<keyword evidence="3 8" id="KW-0540">Nuclease</keyword>
<reference evidence="11" key="1">
    <citation type="journal article" date="2018" name="Front. Microbiol.">
        <title>Genome-Based Analysis Reveals the Taxonomy and Diversity of the Family Idiomarinaceae.</title>
        <authorList>
            <person name="Liu Y."/>
            <person name="Lai Q."/>
            <person name="Shao Z."/>
        </authorList>
    </citation>
    <scope>NUCLEOTIDE SEQUENCE [LARGE SCALE GENOMIC DNA]</scope>
    <source>
        <strain evidence="11">PO-M2</strain>
    </source>
</reference>
<dbReference type="SUPFAM" id="SSF88723">
    <property type="entry name" value="PIN domain-like"/>
    <property type="match status" value="1"/>
</dbReference>
<comment type="similarity">
    <text evidence="7 8">Belongs to the PINc/VapC protein family.</text>
</comment>
<gene>
    <name evidence="8" type="primary">vapC</name>
    <name evidence="10" type="ORF">CWI70_01795</name>
</gene>
<evidence type="ECO:0000256" key="3">
    <source>
        <dbReference type="ARBA" id="ARBA00022722"/>
    </source>
</evidence>
<dbReference type="EMBL" id="PIPX01000001">
    <property type="protein sequence ID" value="RUO55543.1"/>
    <property type="molecule type" value="Genomic_DNA"/>
</dbReference>
<evidence type="ECO:0000256" key="7">
    <source>
        <dbReference type="ARBA" id="ARBA00038093"/>
    </source>
</evidence>
<dbReference type="Pfam" id="PF01850">
    <property type="entry name" value="PIN"/>
    <property type="match status" value="1"/>
</dbReference>
<dbReference type="GO" id="GO:0004540">
    <property type="term" value="F:RNA nuclease activity"/>
    <property type="evidence" value="ECO:0007669"/>
    <property type="project" value="InterPro"/>
</dbReference>
<dbReference type="InterPro" id="IPR029060">
    <property type="entry name" value="PIN-like_dom_sf"/>
</dbReference>
<dbReference type="InterPro" id="IPR050556">
    <property type="entry name" value="Type_II_TA_system_RNase"/>
</dbReference>
<keyword evidence="2 8" id="KW-1277">Toxin-antitoxin system</keyword>
<evidence type="ECO:0000313" key="11">
    <source>
        <dbReference type="Proteomes" id="UP000287649"/>
    </source>
</evidence>
<dbReference type="RefSeq" id="WP_126770013.1">
    <property type="nucleotide sequence ID" value="NZ_JANQBU010000001.1"/>
</dbReference>
<comment type="caution">
    <text evidence="10">The sequence shown here is derived from an EMBL/GenBank/DDBJ whole genome shotgun (WGS) entry which is preliminary data.</text>
</comment>